<reference evidence="2" key="2">
    <citation type="submission" date="2023-02" db="EMBL/GenBank/DDBJ databases">
        <authorList>
            <consortium name="DOE Joint Genome Institute"/>
            <person name="Mondo S.J."/>
            <person name="Chang Y."/>
            <person name="Wang Y."/>
            <person name="Ahrendt S."/>
            <person name="Andreopoulos W."/>
            <person name="Barry K."/>
            <person name="Beard J."/>
            <person name="Benny G.L."/>
            <person name="Blankenship S."/>
            <person name="Bonito G."/>
            <person name="Cuomo C."/>
            <person name="Desiro A."/>
            <person name="Gervers K.A."/>
            <person name="Hundley H."/>
            <person name="Kuo A."/>
            <person name="LaButti K."/>
            <person name="Lang B.F."/>
            <person name="Lipzen A."/>
            <person name="O'Donnell K."/>
            <person name="Pangilinan J."/>
            <person name="Reynolds N."/>
            <person name="Sandor L."/>
            <person name="Smith M.W."/>
            <person name="Tsang A."/>
            <person name="Grigoriev I.V."/>
            <person name="Stajich J.E."/>
            <person name="Spatafora J.W."/>
        </authorList>
    </citation>
    <scope>NUCLEOTIDE SEQUENCE</scope>
    <source>
        <strain evidence="2">RSA 2281</strain>
    </source>
</reference>
<feature type="region of interest" description="Disordered" evidence="1">
    <location>
        <begin position="147"/>
        <end position="169"/>
    </location>
</feature>
<feature type="compositionally biased region" description="Polar residues" evidence="1">
    <location>
        <begin position="44"/>
        <end position="63"/>
    </location>
</feature>
<evidence type="ECO:0000256" key="1">
    <source>
        <dbReference type="SAM" id="MobiDB-lite"/>
    </source>
</evidence>
<accession>A0AAD5K0H0</accession>
<feature type="compositionally biased region" description="Basic and acidic residues" evidence="1">
    <location>
        <begin position="153"/>
        <end position="169"/>
    </location>
</feature>
<evidence type="ECO:0000313" key="2">
    <source>
        <dbReference type="EMBL" id="KAI9263283.1"/>
    </source>
</evidence>
<feature type="compositionally biased region" description="Low complexity" evidence="1">
    <location>
        <begin position="64"/>
        <end position="79"/>
    </location>
</feature>
<proteinExistence type="predicted"/>
<organism evidence="2 3">
    <name type="scientific">Phascolomyces articulosus</name>
    <dbReference type="NCBI Taxonomy" id="60185"/>
    <lineage>
        <taxon>Eukaryota</taxon>
        <taxon>Fungi</taxon>
        <taxon>Fungi incertae sedis</taxon>
        <taxon>Mucoromycota</taxon>
        <taxon>Mucoromycotina</taxon>
        <taxon>Mucoromycetes</taxon>
        <taxon>Mucorales</taxon>
        <taxon>Lichtheimiaceae</taxon>
        <taxon>Phascolomyces</taxon>
    </lineage>
</organism>
<keyword evidence="3" id="KW-1185">Reference proteome</keyword>
<sequence>MPAISPTFLRYNYIRTTPSIATPGCSSNSSYSYYLSIRNNSPYNNHNHSRNSTINNDINPHRNSSTSPSPSPSPSSISTDYEQFEEETEATCGECGRTLGPGWQCESCRRNCPHCNRALTTDPDDYCERCFRKCDKHNIVYSIVDSETQEGPKCPECRKAQEENEHAPH</sequence>
<comment type="caution">
    <text evidence="2">The sequence shown here is derived from an EMBL/GenBank/DDBJ whole genome shotgun (WGS) entry which is preliminary data.</text>
</comment>
<reference evidence="2" key="1">
    <citation type="journal article" date="2022" name="IScience">
        <title>Evolution of zygomycete secretomes and the origins of terrestrial fungal ecologies.</title>
        <authorList>
            <person name="Chang Y."/>
            <person name="Wang Y."/>
            <person name="Mondo S."/>
            <person name="Ahrendt S."/>
            <person name="Andreopoulos W."/>
            <person name="Barry K."/>
            <person name="Beard J."/>
            <person name="Benny G.L."/>
            <person name="Blankenship S."/>
            <person name="Bonito G."/>
            <person name="Cuomo C."/>
            <person name="Desiro A."/>
            <person name="Gervers K.A."/>
            <person name="Hundley H."/>
            <person name="Kuo A."/>
            <person name="LaButti K."/>
            <person name="Lang B.F."/>
            <person name="Lipzen A."/>
            <person name="O'Donnell K."/>
            <person name="Pangilinan J."/>
            <person name="Reynolds N."/>
            <person name="Sandor L."/>
            <person name="Smith M.E."/>
            <person name="Tsang A."/>
            <person name="Grigoriev I.V."/>
            <person name="Stajich J.E."/>
            <person name="Spatafora J.W."/>
        </authorList>
    </citation>
    <scope>NUCLEOTIDE SEQUENCE</scope>
    <source>
        <strain evidence="2">RSA 2281</strain>
    </source>
</reference>
<dbReference type="Proteomes" id="UP001209540">
    <property type="component" value="Unassembled WGS sequence"/>
</dbReference>
<gene>
    <name evidence="2" type="ORF">BDA99DRAFT_509809</name>
</gene>
<dbReference type="EMBL" id="JAIXMP010000013">
    <property type="protein sequence ID" value="KAI9263283.1"/>
    <property type="molecule type" value="Genomic_DNA"/>
</dbReference>
<feature type="region of interest" description="Disordered" evidence="1">
    <location>
        <begin position="44"/>
        <end position="83"/>
    </location>
</feature>
<name>A0AAD5K0H0_9FUNG</name>
<dbReference type="AlphaFoldDB" id="A0AAD5K0H0"/>
<protein>
    <submittedName>
        <fullName evidence="2">Uncharacterized protein</fullName>
    </submittedName>
</protein>
<evidence type="ECO:0000313" key="3">
    <source>
        <dbReference type="Proteomes" id="UP001209540"/>
    </source>
</evidence>